<feature type="chain" id="PRO_5045561792" evidence="1">
    <location>
        <begin position="23"/>
        <end position="470"/>
    </location>
</feature>
<evidence type="ECO:0000259" key="2">
    <source>
        <dbReference type="Pfam" id="PF01433"/>
    </source>
</evidence>
<protein>
    <submittedName>
        <fullName evidence="4">M1 family metallopeptidase</fullName>
    </submittedName>
</protein>
<dbReference type="PANTHER" id="PTHR11533:SF297">
    <property type="entry name" value="AMINOPEPTIDASE N"/>
    <property type="match status" value="1"/>
</dbReference>
<evidence type="ECO:0000259" key="3">
    <source>
        <dbReference type="Pfam" id="PF17900"/>
    </source>
</evidence>
<feature type="signal peptide" evidence="1">
    <location>
        <begin position="1"/>
        <end position="22"/>
    </location>
</feature>
<dbReference type="Pfam" id="PF01433">
    <property type="entry name" value="Peptidase_M1"/>
    <property type="match status" value="1"/>
</dbReference>
<organism evidence="4 5">
    <name type="scientific">Pseudonocardia abyssalis</name>
    <dbReference type="NCBI Taxonomy" id="2792008"/>
    <lineage>
        <taxon>Bacteria</taxon>
        <taxon>Bacillati</taxon>
        <taxon>Actinomycetota</taxon>
        <taxon>Actinomycetes</taxon>
        <taxon>Pseudonocardiales</taxon>
        <taxon>Pseudonocardiaceae</taxon>
        <taxon>Pseudonocardia</taxon>
    </lineage>
</organism>
<dbReference type="InterPro" id="IPR045357">
    <property type="entry name" value="Aminopeptidase_N-like_N"/>
</dbReference>
<name>A0ABS6UW49_9PSEU</name>
<proteinExistence type="predicted"/>
<evidence type="ECO:0000256" key="1">
    <source>
        <dbReference type="SAM" id="SignalP"/>
    </source>
</evidence>
<dbReference type="Proteomes" id="UP000694287">
    <property type="component" value="Unassembled WGS sequence"/>
</dbReference>
<dbReference type="InterPro" id="IPR014782">
    <property type="entry name" value="Peptidase_M1_dom"/>
</dbReference>
<feature type="domain" description="Aminopeptidase N-like N-terminal" evidence="3">
    <location>
        <begin position="54"/>
        <end position="223"/>
    </location>
</feature>
<feature type="domain" description="Peptidase M1 membrane alanine aminopeptidase" evidence="2">
    <location>
        <begin position="317"/>
        <end position="459"/>
    </location>
</feature>
<dbReference type="RefSeq" id="WP_218604561.1">
    <property type="nucleotide sequence ID" value="NZ_JADQDJ010000235.1"/>
</dbReference>
<gene>
    <name evidence="4" type="ORF">I4I81_19750</name>
</gene>
<evidence type="ECO:0000313" key="4">
    <source>
        <dbReference type="EMBL" id="MBW0136486.1"/>
    </source>
</evidence>
<dbReference type="InterPro" id="IPR050344">
    <property type="entry name" value="Peptidase_M1_aminopeptidases"/>
</dbReference>
<reference evidence="4 5" key="1">
    <citation type="submission" date="2020-11" db="EMBL/GenBank/DDBJ databases">
        <title>Pseudonocardia abyssalis sp. nov. and Pseudonocardia oceani sp. nov., description and phylogenomic analysis of two novel actinomycetes isolated from the deep Southern Ocean.</title>
        <authorList>
            <person name="Parra J."/>
        </authorList>
    </citation>
    <scope>NUCLEOTIDE SEQUENCE [LARGE SCALE GENOMIC DNA]</scope>
    <source>
        <strain evidence="4 5">KRD-168</strain>
    </source>
</reference>
<accession>A0ABS6UW49</accession>
<dbReference type="PANTHER" id="PTHR11533">
    <property type="entry name" value="PROTEASE M1 ZINC METALLOPROTEASE"/>
    <property type="match status" value="1"/>
</dbReference>
<comment type="caution">
    <text evidence="4">The sequence shown here is derived from an EMBL/GenBank/DDBJ whole genome shotgun (WGS) entry which is preliminary data.</text>
</comment>
<keyword evidence="1" id="KW-0732">Signal</keyword>
<dbReference type="CDD" id="cd09603">
    <property type="entry name" value="M1_APN_like"/>
    <property type="match status" value="1"/>
</dbReference>
<dbReference type="EMBL" id="JADQDK010000001">
    <property type="protein sequence ID" value="MBW0136486.1"/>
    <property type="molecule type" value="Genomic_DNA"/>
</dbReference>
<keyword evidence="5" id="KW-1185">Reference proteome</keyword>
<evidence type="ECO:0000313" key="5">
    <source>
        <dbReference type="Proteomes" id="UP000694287"/>
    </source>
</evidence>
<sequence length="470" mass="49579">MRRIAVLMVAAGLAVLPACAPAAATAQPEAAPGAPGIGDPYFPLDGNGGYDVDRYDLDVTYDPPTDVLTGVAQVSARATQGLSAFNLDLSGLEVRAITVDGVDAAFARDAGELTVTPAEPIADGAPFTTVVTYDGVPRLVVDSFGSAGFFATDDGALVVGQPDVAATWFPVNDHPLDPAAFTFRITAPDGLAAIANGVLDSTTSSGGLTTTTWIADEPMAPYLAGMAIGAFDVQAYERDGIRYWDAFAPGLGAADAVARASLARQPEVLGYLQEVFGPYPFDAAGGIVDDEPRLEFALENQTRPIYSPSFFADAVSGDSVVVHELAHQWFGDGLPLARWSDIWLNEGFATYAEWLWAEREGTATVRQQFDEAAALPAADPFWSVTIGDPGSERIFDEAVYVRGAMTLHALRTAVGDEAFFRILPGWAATRAGTNVATADFVAFAEEVSGQELDELFTIWLATPQRPAGLG</sequence>
<dbReference type="Pfam" id="PF17900">
    <property type="entry name" value="Peptidase_M1_N"/>
    <property type="match status" value="1"/>
</dbReference>